<sequence length="196" mass="21364">MASASNFEPAVPRAEFVIELFDWVSRSVSYANFRNEGHELASHHEPQTLCKKTSSTSETVTEIGAVRISCHLTADNFRPPQLPKLHSLECEEKQSQDFNFVDPPHIYALRATAGILKNGDVLRPPSSTSSSRVLATIAILPMHVSLGIKSVDCSVSDRIPPDTWPSVPSFVMRSVAVKDKDGLTVPSDIGGFGYIG</sequence>
<organism evidence="1 2">
    <name type="scientific">Sistotremastrum niveocremeum HHB9708</name>
    <dbReference type="NCBI Taxonomy" id="1314777"/>
    <lineage>
        <taxon>Eukaryota</taxon>
        <taxon>Fungi</taxon>
        <taxon>Dikarya</taxon>
        <taxon>Basidiomycota</taxon>
        <taxon>Agaricomycotina</taxon>
        <taxon>Agaricomycetes</taxon>
        <taxon>Sistotremastrales</taxon>
        <taxon>Sistotremastraceae</taxon>
        <taxon>Sertulicium</taxon>
        <taxon>Sertulicium niveocremeum</taxon>
    </lineage>
</organism>
<protein>
    <submittedName>
        <fullName evidence="1">Uncharacterized protein</fullName>
    </submittedName>
</protein>
<dbReference type="Proteomes" id="UP000076722">
    <property type="component" value="Unassembled WGS sequence"/>
</dbReference>
<dbReference type="AlphaFoldDB" id="A0A164UX10"/>
<keyword evidence="2" id="KW-1185">Reference proteome</keyword>
<reference evidence="1 2" key="1">
    <citation type="journal article" date="2016" name="Mol. Biol. Evol.">
        <title>Comparative Genomics of Early-Diverging Mushroom-Forming Fungi Provides Insights into the Origins of Lignocellulose Decay Capabilities.</title>
        <authorList>
            <person name="Nagy L.G."/>
            <person name="Riley R."/>
            <person name="Tritt A."/>
            <person name="Adam C."/>
            <person name="Daum C."/>
            <person name="Floudas D."/>
            <person name="Sun H."/>
            <person name="Yadav J.S."/>
            <person name="Pangilinan J."/>
            <person name="Larsson K.H."/>
            <person name="Matsuura K."/>
            <person name="Barry K."/>
            <person name="Labutti K."/>
            <person name="Kuo R."/>
            <person name="Ohm R.A."/>
            <person name="Bhattacharya S.S."/>
            <person name="Shirouzu T."/>
            <person name="Yoshinaga Y."/>
            <person name="Martin F.M."/>
            <person name="Grigoriev I.V."/>
            <person name="Hibbett D.S."/>
        </authorList>
    </citation>
    <scope>NUCLEOTIDE SEQUENCE [LARGE SCALE GENOMIC DNA]</scope>
    <source>
        <strain evidence="1 2">HHB9708</strain>
    </source>
</reference>
<name>A0A164UX10_9AGAM</name>
<dbReference type="EMBL" id="KV419406">
    <property type="protein sequence ID" value="KZS93607.1"/>
    <property type="molecule type" value="Genomic_DNA"/>
</dbReference>
<evidence type="ECO:0000313" key="2">
    <source>
        <dbReference type="Proteomes" id="UP000076722"/>
    </source>
</evidence>
<gene>
    <name evidence="1" type="ORF">SISNIDRAFT_485226</name>
</gene>
<proteinExistence type="predicted"/>
<accession>A0A164UX10</accession>
<evidence type="ECO:0000313" key="1">
    <source>
        <dbReference type="EMBL" id="KZS93607.1"/>
    </source>
</evidence>